<evidence type="ECO:0000313" key="3">
    <source>
        <dbReference type="Proteomes" id="UP000799444"/>
    </source>
</evidence>
<feature type="region of interest" description="Disordered" evidence="1">
    <location>
        <begin position="1"/>
        <end position="77"/>
    </location>
</feature>
<dbReference type="AlphaFoldDB" id="A0A9P4V0B4"/>
<gene>
    <name evidence="2" type="ORF">EJ04DRAFT_352626</name>
</gene>
<sequence length="144" mass="16536">MHRQHQQSAQLPSHHAPVTRPHTKTSPRNVRIPHHPTACGASSWSRLKAAKRRRTNHAEHVSRAARLRGAEPSGARQRLPGCCQSDISLLFRWPIKRLVRAVIGGVRERYISSRGTLSERKLRRCLWHLLLLLSLHHLLHWAPL</sequence>
<protein>
    <submittedName>
        <fullName evidence="2">Uncharacterized protein</fullName>
    </submittedName>
</protein>
<name>A0A9P4V0B4_9PLEO</name>
<reference evidence="2" key="1">
    <citation type="journal article" date="2020" name="Stud. Mycol.">
        <title>101 Dothideomycetes genomes: a test case for predicting lifestyles and emergence of pathogens.</title>
        <authorList>
            <person name="Haridas S."/>
            <person name="Albert R."/>
            <person name="Binder M."/>
            <person name="Bloem J."/>
            <person name="Labutti K."/>
            <person name="Salamov A."/>
            <person name="Andreopoulos B."/>
            <person name="Baker S."/>
            <person name="Barry K."/>
            <person name="Bills G."/>
            <person name="Bluhm B."/>
            <person name="Cannon C."/>
            <person name="Castanera R."/>
            <person name="Culley D."/>
            <person name="Daum C."/>
            <person name="Ezra D."/>
            <person name="Gonzalez J."/>
            <person name="Henrissat B."/>
            <person name="Kuo A."/>
            <person name="Liang C."/>
            <person name="Lipzen A."/>
            <person name="Lutzoni F."/>
            <person name="Magnuson J."/>
            <person name="Mondo S."/>
            <person name="Nolan M."/>
            <person name="Ohm R."/>
            <person name="Pangilinan J."/>
            <person name="Park H.-J."/>
            <person name="Ramirez L."/>
            <person name="Alfaro M."/>
            <person name="Sun H."/>
            <person name="Tritt A."/>
            <person name="Yoshinaga Y."/>
            <person name="Zwiers L.-H."/>
            <person name="Turgeon B."/>
            <person name="Goodwin S."/>
            <person name="Spatafora J."/>
            <person name="Crous P."/>
            <person name="Grigoriev I."/>
        </authorList>
    </citation>
    <scope>NUCLEOTIDE SEQUENCE</scope>
    <source>
        <strain evidence="2">CBS 125425</strain>
    </source>
</reference>
<proteinExistence type="predicted"/>
<dbReference type="EMBL" id="ML996185">
    <property type="protein sequence ID" value="KAF2731986.1"/>
    <property type="molecule type" value="Genomic_DNA"/>
</dbReference>
<evidence type="ECO:0000313" key="2">
    <source>
        <dbReference type="EMBL" id="KAF2731986.1"/>
    </source>
</evidence>
<organism evidence="2 3">
    <name type="scientific">Polyplosphaeria fusca</name>
    <dbReference type="NCBI Taxonomy" id="682080"/>
    <lineage>
        <taxon>Eukaryota</taxon>
        <taxon>Fungi</taxon>
        <taxon>Dikarya</taxon>
        <taxon>Ascomycota</taxon>
        <taxon>Pezizomycotina</taxon>
        <taxon>Dothideomycetes</taxon>
        <taxon>Pleosporomycetidae</taxon>
        <taxon>Pleosporales</taxon>
        <taxon>Tetraplosphaeriaceae</taxon>
        <taxon>Polyplosphaeria</taxon>
    </lineage>
</organism>
<evidence type="ECO:0000256" key="1">
    <source>
        <dbReference type="SAM" id="MobiDB-lite"/>
    </source>
</evidence>
<accession>A0A9P4V0B4</accession>
<comment type="caution">
    <text evidence="2">The sequence shown here is derived from an EMBL/GenBank/DDBJ whole genome shotgun (WGS) entry which is preliminary data.</text>
</comment>
<dbReference type="Proteomes" id="UP000799444">
    <property type="component" value="Unassembled WGS sequence"/>
</dbReference>
<keyword evidence="3" id="KW-1185">Reference proteome</keyword>
<feature type="compositionally biased region" description="Polar residues" evidence="1">
    <location>
        <begin position="1"/>
        <end position="11"/>
    </location>
</feature>